<dbReference type="CDD" id="cd06261">
    <property type="entry name" value="TM_PBP2"/>
    <property type="match status" value="1"/>
</dbReference>
<evidence type="ECO:0000313" key="10">
    <source>
        <dbReference type="Proteomes" id="UP000016860"/>
    </source>
</evidence>
<evidence type="ECO:0000256" key="3">
    <source>
        <dbReference type="ARBA" id="ARBA00022475"/>
    </source>
</evidence>
<keyword evidence="5 7" id="KW-1133">Transmembrane helix</keyword>
<name>U4R110_9FIRM</name>
<dbReference type="EMBL" id="ATAY01000034">
    <property type="protein sequence ID" value="EPR11691.1"/>
    <property type="molecule type" value="Genomic_DNA"/>
</dbReference>
<proteinExistence type="inferred from homology"/>
<comment type="caution">
    <text evidence="9">The sequence shown here is derived from an EMBL/GenBank/DDBJ whole genome shotgun (WGS) entry which is preliminary data.</text>
</comment>
<dbReference type="PANTHER" id="PTHR30151">
    <property type="entry name" value="ALKANE SULFONATE ABC TRANSPORTER-RELATED, MEMBRANE SUBUNIT"/>
    <property type="match status" value="1"/>
</dbReference>
<dbReference type="Proteomes" id="UP000016860">
    <property type="component" value="Unassembled WGS sequence"/>
</dbReference>
<keyword evidence="3" id="KW-1003">Cell membrane</keyword>
<evidence type="ECO:0000259" key="8">
    <source>
        <dbReference type="PROSITE" id="PS50928"/>
    </source>
</evidence>
<dbReference type="PROSITE" id="PS50928">
    <property type="entry name" value="ABC_TM1"/>
    <property type="match status" value="1"/>
</dbReference>
<dbReference type="OrthoDB" id="9804353at2"/>
<gene>
    <name evidence="9" type="ORF">L323_11180</name>
</gene>
<dbReference type="SUPFAM" id="SSF161098">
    <property type="entry name" value="MetI-like"/>
    <property type="match status" value="1"/>
</dbReference>
<feature type="domain" description="ABC transmembrane type-1" evidence="8">
    <location>
        <begin position="53"/>
        <end position="237"/>
    </location>
</feature>
<evidence type="ECO:0000256" key="1">
    <source>
        <dbReference type="ARBA" id="ARBA00004651"/>
    </source>
</evidence>
<keyword evidence="4 7" id="KW-0812">Transmembrane</keyword>
<dbReference type="GO" id="GO:0005886">
    <property type="term" value="C:plasma membrane"/>
    <property type="evidence" value="ECO:0007669"/>
    <property type="project" value="UniProtKB-SubCell"/>
</dbReference>
<feature type="transmembrane region" description="Helical" evidence="7">
    <location>
        <begin position="51"/>
        <end position="76"/>
    </location>
</feature>
<feature type="transmembrane region" description="Helical" evidence="7">
    <location>
        <begin position="216"/>
        <end position="236"/>
    </location>
</feature>
<evidence type="ECO:0000256" key="2">
    <source>
        <dbReference type="ARBA" id="ARBA00022448"/>
    </source>
</evidence>
<feature type="transmembrane region" description="Helical" evidence="7">
    <location>
        <begin position="88"/>
        <end position="113"/>
    </location>
</feature>
<comment type="similarity">
    <text evidence="7">Belongs to the binding-protein-dependent transport system permease family.</text>
</comment>
<evidence type="ECO:0000256" key="4">
    <source>
        <dbReference type="ARBA" id="ARBA00022692"/>
    </source>
</evidence>
<feature type="transmembrane region" description="Helical" evidence="7">
    <location>
        <begin position="119"/>
        <end position="138"/>
    </location>
</feature>
<evidence type="ECO:0000256" key="6">
    <source>
        <dbReference type="ARBA" id="ARBA00023136"/>
    </source>
</evidence>
<comment type="subcellular location">
    <subcellularLocation>
        <location evidence="1 7">Cell membrane</location>
        <topology evidence="1 7">Multi-pass membrane protein</topology>
    </subcellularLocation>
</comment>
<feature type="transmembrane region" description="Helical" evidence="7">
    <location>
        <begin position="186"/>
        <end position="204"/>
    </location>
</feature>
<keyword evidence="6 7" id="KW-0472">Membrane</keyword>
<evidence type="ECO:0000313" key="9">
    <source>
        <dbReference type="EMBL" id="EPR11691.1"/>
    </source>
</evidence>
<dbReference type="PATRIC" id="fig|1330534.3.peg.2234"/>
<evidence type="ECO:0000256" key="5">
    <source>
        <dbReference type="ARBA" id="ARBA00022989"/>
    </source>
</evidence>
<reference evidence="9 10" key="1">
    <citation type="journal article" date="2013" name="Genome Announc.">
        <title>Draft Genome Sequence of the Cellulolytic Bacterium Clostridium papyrosolvens C7 (ATCC 700395).</title>
        <authorList>
            <person name="Zepeda V."/>
            <person name="Dassa B."/>
            <person name="Borovok I."/>
            <person name="Lamed R."/>
            <person name="Bayer E.A."/>
            <person name="Cate J.H."/>
        </authorList>
    </citation>
    <scope>NUCLEOTIDE SEQUENCE [LARGE SCALE GENOMIC DNA]</scope>
    <source>
        <strain evidence="9 10">C7</strain>
    </source>
</reference>
<feature type="transmembrane region" description="Helical" evidence="7">
    <location>
        <begin position="12"/>
        <end position="31"/>
    </location>
</feature>
<dbReference type="PANTHER" id="PTHR30151:SF0">
    <property type="entry name" value="ABC TRANSPORTER PERMEASE PROTEIN MJ0413-RELATED"/>
    <property type="match status" value="1"/>
</dbReference>
<dbReference type="Pfam" id="PF00528">
    <property type="entry name" value="BPD_transp_1"/>
    <property type="match status" value="1"/>
</dbReference>
<dbReference type="GO" id="GO:0055085">
    <property type="term" value="P:transmembrane transport"/>
    <property type="evidence" value="ECO:0007669"/>
    <property type="project" value="InterPro"/>
</dbReference>
<sequence>MKKKVTVYAEGMLIINLIWYVIHLIFQTRIIPDPIRVYRSFYLFFQEGMLWHISISLWRIFAGVIIALLLGAIIGYKMAVSEMWNKILNPLVFFTYPVPKTALLPVIMTIFGLGGASKIILITMIIIFQIIITVRDSVVGIDKECIYNIRSMGASPGQILYHVVIPDIIPGILTSLRVTIGSALSILFFCEAYGTSWGMGYYILDAWTRIDYISMYKGIIVLSSVGIALFFLIDILEQKIVKWR</sequence>
<dbReference type="Gene3D" id="1.10.3720.10">
    <property type="entry name" value="MetI-like"/>
    <property type="match status" value="1"/>
</dbReference>
<evidence type="ECO:0000256" key="7">
    <source>
        <dbReference type="RuleBase" id="RU363032"/>
    </source>
</evidence>
<dbReference type="InterPro" id="IPR035906">
    <property type="entry name" value="MetI-like_sf"/>
</dbReference>
<dbReference type="STRING" id="1330534.L323_11180"/>
<accession>U4R110</accession>
<dbReference type="InterPro" id="IPR000515">
    <property type="entry name" value="MetI-like"/>
</dbReference>
<dbReference type="AlphaFoldDB" id="U4R110"/>
<dbReference type="RefSeq" id="WP_020815750.1">
    <property type="nucleotide sequence ID" value="NZ_ATAY01000034.1"/>
</dbReference>
<keyword evidence="2 7" id="KW-0813">Transport</keyword>
<protein>
    <submittedName>
        <fullName evidence="9">ABC transporter permease</fullName>
    </submittedName>
</protein>
<organism evidence="9 10">
    <name type="scientific">Ruminiclostridium papyrosolvens C7</name>
    <dbReference type="NCBI Taxonomy" id="1330534"/>
    <lineage>
        <taxon>Bacteria</taxon>
        <taxon>Bacillati</taxon>
        <taxon>Bacillota</taxon>
        <taxon>Clostridia</taxon>
        <taxon>Eubacteriales</taxon>
        <taxon>Oscillospiraceae</taxon>
        <taxon>Ruminiclostridium</taxon>
    </lineage>
</organism>